<dbReference type="SUPFAM" id="SSF55785">
    <property type="entry name" value="PYP-like sensor domain (PAS domain)"/>
    <property type="match status" value="3"/>
</dbReference>
<dbReference type="SUPFAM" id="SSF47384">
    <property type="entry name" value="Homodimeric domain of signal transducing histidine kinase"/>
    <property type="match status" value="1"/>
</dbReference>
<evidence type="ECO:0000259" key="8">
    <source>
        <dbReference type="PROSITE" id="PS50113"/>
    </source>
</evidence>
<dbReference type="SUPFAM" id="SSF55874">
    <property type="entry name" value="ATPase domain of HSP90 chaperone/DNA topoisomerase II/histidine kinase"/>
    <property type="match status" value="1"/>
</dbReference>
<evidence type="ECO:0000256" key="1">
    <source>
        <dbReference type="ARBA" id="ARBA00000085"/>
    </source>
</evidence>
<dbReference type="CDD" id="cd00082">
    <property type="entry name" value="HisKA"/>
    <property type="match status" value="1"/>
</dbReference>
<dbReference type="InterPro" id="IPR001610">
    <property type="entry name" value="PAC"/>
</dbReference>
<dbReference type="CDD" id="cd00075">
    <property type="entry name" value="HATPase"/>
    <property type="match status" value="1"/>
</dbReference>
<feature type="domain" description="PAS" evidence="7">
    <location>
        <begin position="152"/>
        <end position="198"/>
    </location>
</feature>
<protein>
    <recommendedName>
        <fullName evidence="2">histidine kinase</fullName>
        <ecNumber evidence="2">2.7.13.3</ecNumber>
    </recommendedName>
</protein>
<dbReference type="PROSITE" id="PS50113">
    <property type="entry name" value="PAC"/>
    <property type="match status" value="3"/>
</dbReference>
<keyword evidence="3" id="KW-0597">Phosphoprotein</keyword>
<dbReference type="InterPro" id="IPR036890">
    <property type="entry name" value="HATPase_C_sf"/>
</dbReference>
<dbReference type="InterPro" id="IPR005467">
    <property type="entry name" value="His_kinase_dom"/>
</dbReference>
<dbReference type="Gene3D" id="1.10.287.130">
    <property type="match status" value="1"/>
</dbReference>
<sequence length="646" mass="74090">MNLEIESTSTPKAINQTEDRYRLLIESITDYAIFMLDETGHVSTWNAGAKKIKQYDAEDIIGKHFSTFYTPDAIARDYPAYELREAQARGRFEDEGWRVRKDGSMFWANVIITPIYREDKSLLGFSKITRDLSERKKAEDDLYKAYEEVKESEERFRLLVEGVTDYAIFMLDPAGRVATWNEGAKKIKGYEPHEIIGQYFSKFYGKEAVKTGFPAYELSEAKAKGRFEDEGWRYRKDGTAFWANVVITAIYNSKKELIGFSKITRDLTEKKQLEEQLFRTHEELRESEEKSRLLIDSVQDYAILMLNPDGLIISWNAGAERIKGYKAKEVLGKHFSTFYSREAIERGFPQFELSKAIRDGRFEDEGWRIRKDGTAFWANVVITTIYSSDNRLLGFAKITRDLTERRRNEELMQKNQDLVRINNDLDNFVYTASHDLKAPISNLEGLLMALLEDLGPEKEAHQAVISMMQRSITTLKKVITDLADIIKLQQSNDEVENVSLESLLDEVKANLQESIKTTNAEIIFDASGFDKLAYSRKNLRSILYNLVSNALKYAEPGRAPIIKITTFESQSGDKLISVEDNGLGIPAHQTSKIFSMYKRVHDHVEGSGIGLYLVKKILDNSGDHIEVKSDVGTGTTFTIYFRNKRR</sequence>
<dbReference type="EMBL" id="CP047897">
    <property type="protein sequence ID" value="QHL88409.1"/>
    <property type="molecule type" value="Genomic_DNA"/>
</dbReference>
<feature type="domain" description="Histidine kinase" evidence="6">
    <location>
        <begin position="431"/>
        <end position="645"/>
    </location>
</feature>
<dbReference type="PROSITE" id="PS50112">
    <property type="entry name" value="PAS"/>
    <property type="match status" value="3"/>
</dbReference>
<feature type="domain" description="PAS" evidence="7">
    <location>
        <begin position="287"/>
        <end position="360"/>
    </location>
</feature>
<keyword evidence="10" id="KW-1185">Reference proteome</keyword>
<feature type="domain" description="PAC" evidence="8">
    <location>
        <begin position="227"/>
        <end position="279"/>
    </location>
</feature>
<dbReference type="InterPro" id="IPR003661">
    <property type="entry name" value="HisK_dim/P_dom"/>
</dbReference>
<dbReference type="InterPro" id="IPR000014">
    <property type="entry name" value="PAS"/>
</dbReference>
<dbReference type="EC" id="2.7.13.3" evidence="2"/>
<dbReference type="Pfam" id="PF02518">
    <property type="entry name" value="HATPase_c"/>
    <property type="match status" value="1"/>
</dbReference>
<dbReference type="RefSeq" id="WP_160692782.1">
    <property type="nucleotide sequence ID" value="NZ_CP047897.1"/>
</dbReference>
<evidence type="ECO:0000259" key="6">
    <source>
        <dbReference type="PROSITE" id="PS50109"/>
    </source>
</evidence>
<dbReference type="GO" id="GO:0000155">
    <property type="term" value="F:phosphorelay sensor kinase activity"/>
    <property type="evidence" value="ECO:0007669"/>
    <property type="project" value="InterPro"/>
</dbReference>
<evidence type="ECO:0000256" key="2">
    <source>
        <dbReference type="ARBA" id="ARBA00012438"/>
    </source>
</evidence>
<dbReference type="Pfam" id="PF13426">
    <property type="entry name" value="PAS_9"/>
    <property type="match status" value="3"/>
</dbReference>
<evidence type="ECO:0000256" key="5">
    <source>
        <dbReference type="ARBA" id="ARBA00022777"/>
    </source>
</evidence>
<dbReference type="InterPro" id="IPR000700">
    <property type="entry name" value="PAS-assoc_C"/>
</dbReference>
<dbReference type="PROSITE" id="PS50109">
    <property type="entry name" value="HIS_KIN"/>
    <property type="match status" value="1"/>
</dbReference>
<dbReference type="Proteomes" id="UP000464214">
    <property type="component" value="Chromosome"/>
</dbReference>
<dbReference type="AlphaFoldDB" id="A0A6P1P0Y7"/>
<dbReference type="SMART" id="SM00387">
    <property type="entry name" value="HATPase_c"/>
    <property type="match status" value="1"/>
</dbReference>
<dbReference type="InterPro" id="IPR052162">
    <property type="entry name" value="Sensor_kinase/Photoreceptor"/>
</dbReference>
<dbReference type="InterPro" id="IPR003594">
    <property type="entry name" value="HATPase_dom"/>
</dbReference>
<dbReference type="SMART" id="SM00388">
    <property type="entry name" value="HisKA"/>
    <property type="match status" value="1"/>
</dbReference>
<dbReference type="InterPro" id="IPR004358">
    <property type="entry name" value="Sig_transdc_His_kin-like_C"/>
</dbReference>
<proteinExistence type="predicted"/>
<accession>A0A6P1P0Y7</accession>
<dbReference type="Gene3D" id="3.30.565.10">
    <property type="entry name" value="Histidine kinase-like ATPase, C-terminal domain"/>
    <property type="match status" value="1"/>
</dbReference>
<dbReference type="SMART" id="SM00091">
    <property type="entry name" value="PAS"/>
    <property type="match status" value="3"/>
</dbReference>
<dbReference type="InterPro" id="IPR035965">
    <property type="entry name" value="PAS-like_dom_sf"/>
</dbReference>
<comment type="catalytic activity">
    <reaction evidence="1">
        <text>ATP + protein L-histidine = ADP + protein N-phospho-L-histidine.</text>
        <dbReference type="EC" id="2.7.13.3"/>
    </reaction>
</comment>
<name>A0A6P1P0Y7_9BACT</name>
<dbReference type="Gene3D" id="3.30.450.20">
    <property type="entry name" value="PAS domain"/>
    <property type="match status" value="3"/>
</dbReference>
<gene>
    <name evidence="9" type="ORF">GU926_13585</name>
</gene>
<evidence type="ECO:0000313" key="9">
    <source>
        <dbReference type="EMBL" id="QHL88409.1"/>
    </source>
</evidence>
<feature type="domain" description="PAC" evidence="8">
    <location>
        <begin position="92"/>
        <end position="144"/>
    </location>
</feature>
<feature type="domain" description="PAC" evidence="8">
    <location>
        <begin position="362"/>
        <end position="414"/>
    </location>
</feature>
<reference evidence="9 10" key="1">
    <citation type="submission" date="2020-01" db="EMBL/GenBank/DDBJ databases">
        <authorList>
            <person name="Kim M."/>
        </authorList>
    </citation>
    <scope>NUCLEOTIDE SEQUENCE [LARGE SCALE GENOMIC DNA]</scope>
    <source>
        <strain evidence="9 10">BT10</strain>
    </source>
</reference>
<keyword evidence="5" id="KW-0418">Kinase</keyword>
<organism evidence="9 10">
    <name type="scientific">Nibribacter ruber</name>
    <dbReference type="NCBI Taxonomy" id="2698458"/>
    <lineage>
        <taxon>Bacteria</taxon>
        <taxon>Pseudomonadati</taxon>
        <taxon>Bacteroidota</taxon>
        <taxon>Cytophagia</taxon>
        <taxon>Cytophagales</taxon>
        <taxon>Hymenobacteraceae</taxon>
        <taxon>Nibribacter</taxon>
    </lineage>
</organism>
<dbReference type="InterPro" id="IPR036097">
    <property type="entry name" value="HisK_dim/P_sf"/>
</dbReference>
<dbReference type="SMART" id="SM00086">
    <property type="entry name" value="PAC"/>
    <property type="match status" value="3"/>
</dbReference>
<dbReference type="KEGG" id="nib:GU926_13585"/>
<evidence type="ECO:0000256" key="3">
    <source>
        <dbReference type="ARBA" id="ARBA00022553"/>
    </source>
</evidence>
<dbReference type="CDD" id="cd00130">
    <property type="entry name" value="PAS"/>
    <property type="match status" value="3"/>
</dbReference>
<feature type="domain" description="PAS" evidence="7">
    <location>
        <begin position="17"/>
        <end position="72"/>
    </location>
</feature>
<dbReference type="PANTHER" id="PTHR43304:SF1">
    <property type="entry name" value="PAC DOMAIN-CONTAINING PROTEIN"/>
    <property type="match status" value="1"/>
</dbReference>
<dbReference type="PANTHER" id="PTHR43304">
    <property type="entry name" value="PHYTOCHROME-LIKE PROTEIN CPH1"/>
    <property type="match status" value="1"/>
</dbReference>
<evidence type="ECO:0000259" key="7">
    <source>
        <dbReference type="PROSITE" id="PS50112"/>
    </source>
</evidence>
<keyword evidence="4" id="KW-0808">Transferase</keyword>
<evidence type="ECO:0000256" key="4">
    <source>
        <dbReference type="ARBA" id="ARBA00022679"/>
    </source>
</evidence>
<evidence type="ECO:0000313" key="10">
    <source>
        <dbReference type="Proteomes" id="UP000464214"/>
    </source>
</evidence>
<dbReference type="PRINTS" id="PR00344">
    <property type="entry name" value="BCTRLSENSOR"/>
</dbReference>
<dbReference type="NCBIfam" id="TIGR00229">
    <property type="entry name" value="sensory_box"/>
    <property type="match status" value="3"/>
</dbReference>